<evidence type="ECO:0000313" key="1">
    <source>
        <dbReference type="EMBL" id="KDP29686.1"/>
    </source>
</evidence>
<sequence>MWDSPKVMPPDVQDVTFTPLRDSASSLRFAPPPARGHEAGSDTNCHSPDLISIVRFRVVSGWPGCPYIARLCPLGQGSPTLSAQKRANQVRDYPSYV</sequence>
<accession>A0A067K0D5</accession>
<organism evidence="1 2">
    <name type="scientific">Jatropha curcas</name>
    <name type="common">Barbados nut</name>
    <dbReference type="NCBI Taxonomy" id="180498"/>
    <lineage>
        <taxon>Eukaryota</taxon>
        <taxon>Viridiplantae</taxon>
        <taxon>Streptophyta</taxon>
        <taxon>Embryophyta</taxon>
        <taxon>Tracheophyta</taxon>
        <taxon>Spermatophyta</taxon>
        <taxon>Magnoliopsida</taxon>
        <taxon>eudicotyledons</taxon>
        <taxon>Gunneridae</taxon>
        <taxon>Pentapetalae</taxon>
        <taxon>rosids</taxon>
        <taxon>fabids</taxon>
        <taxon>Malpighiales</taxon>
        <taxon>Euphorbiaceae</taxon>
        <taxon>Crotonoideae</taxon>
        <taxon>Jatropheae</taxon>
        <taxon>Jatropha</taxon>
    </lineage>
</organism>
<name>A0A067K0D5_JATCU</name>
<dbReference type="EMBL" id="KK914735">
    <property type="protein sequence ID" value="KDP29686.1"/>
    <property type="molecule type" value="Genomic_DNA"/>
</dbReference>
<keyword evidence="2" id="KW-1185">Reference proteome</keyword>
<proteinExistence type="predicted"/>
<evidence type="ECO:0000313" key="2">
    <source>
        <dbReference type="Proteomes" id="UP000027138"/>
    </source>
</evidence>
<dbReference type="AlphaFoldDB" id="A0A067K0D5"/>
<reference evidence="1 2" key="1">
    <citation type="journal article" date="2014" name="PLoS ONE">
        <title>Global Analysis of Gene Expression Profiles in Physic Nut (Jatropha curcas L.) Seedlings Exposed to Salt Stress.</title>
        <authorList>
            <person name="Zhang L."/>
            <person name="Zhang C."/>
            <person name="Wu P."/>
            <person name="Chen Y."/>
            <person name="Li M."/>
            <person name="Jiang H."/>
            <person name="Wu G."/>
        </authorList>
    </citation>
    <scope>NUCLEOTIDE SEQUENCE [LARGE SCALE GENOMIC DNA]</scope>
    <source>
        <strain evidence="2">cv. GZQX0401</strain>
        <tissue evidence="1">Young leaves</tissue>
    </source>
</reference>
<protein>
    <submittedName>
        <fullName evidence="1">Uncharacterized protein</fullName>
    </submittedName>
</protein>
<gene>
    <name evidence="1" type="ORF">JCGZ_18848</name>
</gene>
<dbReference type="Proteomes" id="UP000027138">
    <property type="component" value="Unassembled WGS sequence"/>
</dbReference>